<dbReference type="RefSeq" id="WP_265265922.1">
    <property type="nucleotide sequence ID" value="NZ_JAIHOM010000104.1"/>
</dbReference>
<organism evidence="2 3">
    <name type="scientific">Spirulina subsalsa FACHB-351</name>
    <dbReference type="NCBI Taxonomy" id="234711"/>
    <lineage>
        <taxon>Bacteria</taxon>
        <taxon>Bacillati</taxon>
        <taxon>Cyanobacteriota</taxon>
        <taxon>Cyanophyceae</taxon>
        <taxon>Spirulinales</taxon>
        <taxon>Spirulinaceae</taxon>
        <taxon>Spirulina</taxon>
    </lineage>
</organism>
<protein>
    <submittedName>
        <fullName evidence="2">PIN domain-containing protein</fullName>
    </submittedName>
</protein>
<dbReference type="Proteomes" id="UP001526426">
    <property type="component" value="Unassembled WGS sequence"/>
</dbReference>
<evidence type="ECO:0000259" key="1">
    <source>
        <dbReference type="Pfam" id="PF13470"/>
    </source>
</evidence>
<keyword evidence="3" id="KW-1185">Reference proteome</keyword>
<evidence type="ECO:0000313" key="3">
    <source>
        <dbReference type="Proteomes" id="UP001526426"/>
    </source>
</evidence>
<evidence type="ECO:0000313" key="2">
    <source>
        <dbReference type="EMBL" id="MCW6038030.1"/>
    </source>
</evidence>
<dbReference type="InterPro" id="IPR002716">
    <property type="entry name" value="PIN_dom"/>
</dbReference>
<dbReference type="Pfam" id="PF13470">
    <property type="entry name" value="PIN_3"/>
    <property type="match status" value="1"/>
</dbReference>
<dbReference type="SUPFAM" id="SSF88723">
    <property type="entry name" value="PIN domain-like"/>
    <property type="match status" value="1"/>
</dbReference>
<dbReference type="Gene3D" id="3.40.50.1010">
    <property type="entry name" value="5'-nuclease"/>
    <property type="match status" value="1"/>
</dbReference>
<comment type="caution">
    <text evidence="2">The sequence shown here is derived from an EMBL/GenBank/DDBJ whole genome shotgun (WGS) entry which is preliminary data.</text>
</comment>
<dbReference type="EMBL" id="JAIHOM010000104">
    <property type="protein sequence ID" value="MCW6038030.1"/>
    <property type="molecule type" value="Genomic_DNA"/>
</dbReference>
<reference evidence="2 3" key="1">
    <citation type="submission" date="2021-08" db="EMBL/GenBank/DDBJ databases">
        <title>Draft genome sequence of Spirulina subsalsa with high tolerance to salinity and hype-accumulation of phycocyanin.</title>
        <authorList>
            <person name="Pei H."/>
            <person name="Jiang L."/>
        </authorList>
    </citation>
    <scope>NUCLEOTIDE SEQUENCE [LARGE SCALE GENOMIC DNA]</scope>
    <source>
        <strain evidence="2 3">FACHB-351</strain>
    </source>
</reference>
<sequence length="156" mass="17512">MNTNRVFFDTNVLIYAHDQSAINHQDSAKLLKLVFANHIQGVLAEQNIIELYRILTNSVAMKGKPLTPQQTNDLIRDVYLGGNFEIIYPVNSTLDKVLKLAVNSNVTSAKIFDIRLAAAILESQIDYFATYNIIHFQGIPNIKPLTASQIINILNQ</sequence>
<accession>A0ABT3L945</accession>
<dbReference type="InterPro" id="IPR029060">
    <property type="entry name" value="PIN-like_dom_sf"/>
</dbReference>
<proteinExistence type="predicted"/>
<feature type="domain" description="PIN" evidence="1">
    <location>
        <begin position="5"/>
        <end position="105"/>
    </location>
</feature>
<name>A0ABT3L945_9CYAN</name>
<gene>
    <name evidence="2" type="ORF">K4A83_17380</name>
</gene>